<keyword evidence="1" id="KW-0812">Transmembrane</keyword>
<name>A0A1I6LG51_9BACT</name>
<keyword evidence="1" id="KW-1133">Transmembrane helix</keyword>
<sequence>MEEARWSSPREAWMAIAVMGLIAVLASGPLAGCWTALVWLRRQRSAMDKKEEAWGILVVASAHSPMR</sequence>
<evidence type="ECO:0000256" key="1">
    <source>
        <dbReference type="SAM" id="Phobius"/>
    </source>
</evidence>
<reference evidence="2 3" key="1">
    <citation type="submission" date="2016-10" db="EMBL/GenBank/DDBJ databases">
        <authorList>
            <person name="de Groot N.N."/>
        </authorList>
    </citation>
    <scope>NUCLEOTIDE SEQUENCE [LARGE SCALE GENOMIC DNA]</scope>
    <source>
        <strain evidence="2 3">DSM 21001</strain>
    </source>
</reference>
<organism evidence="2 3">
    <name type="scientific">Granulicella pectinivorans</name>
    <dbReference type="NCBI Taxonomy" id="474950"/>
    <lineage>
        <taxon>Bacteria</taxon>
        <taxon>Pseudomonadati</taxon>
        <taxon>Acidobacteriota</taxon>
        <taxon>Terriglobia</taxon>
        <taxon>Terriglobales</taxon>
        <taxon>Acidobacteriaceae</taxon>
        <taxon>Granulicella</taxon>
    </lineage>
</organism>
<gene>
    <name evidence="2" type="ORF">SAMN05421771_0677</name>
</gene>
<evidence type="ECO:0000313" key="3">
    <source>
        <dbReference type="Proteomes" id="UP000199024"/>
    </source>
</evidence>
<dbReference type="EMBL" id="FOZL01000001">
    <property type="protein sequence ID" value="SFS02406.1"/>
    <property type="molecule type" value="Genomic_DNA"/>
</dbReference>
<keyword evidence="1" id="KW-0472">Membrane</keyword>
<keyword evidence="3" id="KW-1185">Reference proteome</keyword>
<protein>
    <submittedName>
        <fullName evidence="2">Uncharacterized protein</fullName>
    </submittedName>
</protein>
<dbReference type="STRING" id="474950.SAMN05421771_0677"/>
<feature type="transmembrane region" description="Helical" evidence="1">
    <location>
        <begin position="12"/>
        <end position="40"/>
    </location>
</feature>
<proteinExistence type="predicted"/>
<dbReference type="AlphaFoldDB" id="A0A1I6LG51"/>
<evidence type="ECO:0000313" key="2">
    <source>
        <dbReference type="EMBL" id="SFS02406.1"/>
    </source>
</evidence>
<accession>A0A1I6LG51</accession>
<dbReference type="Proteomes" id="UP000199024">
    <property type="component" value="Unassembled WGS sequence"/>
</dbReference>